<proteinExistence type="predicted"/>
<evidence type="ECO:0000313" key="5">
    <source>
        <dbReference type="EMBL" id="ADQ79081.1"/>
    </source>
</evidence>
<dbReference type="eggNOG" id="COG4105">
    <property type="taxonomic scope" value="Bacteria"/>
</dbReference>
<organism evidence="5 6">
    <name type="scientific">Paludibacter propionicigenes (strain DSM 17365 / JCM 13257 / WB4)</name>
    <dbReference type="NCBI Taxonomy" id="694427"/>
    <lineage>
        <taxon>Bacteria</taxon>
        <taxon>Pseudomonadati</taxon>
        <taxon>Bacteroidota</taxon>
        <taxon>Bacteroidia</taxon>
        <taxon>Bacteroidales</taxon>
        <taxon>Paludibacteraceae</taxon>
        <taxon>Paludibacter</taxon>
    </lineage>
</organism>
<evidence type="ECO:0000259" key="4">
    <source>
        <dbReference type="Pfam" id="PF13525"/>
    </source>
</evidence>
<dbReference type="HOGENOM" id="CLU_068039_0_0_10"/>
<keyword evidence="5" id="KW-0449">Lipoprotein</keyword>
<dbReference type="PROSITE" id="PS51257">
    <property type="entry name" value="PROKAR_LIPOPROTEIN"/>
    <property type="match status" value="1"/>
</dbReference>
<sequence length="267" mass="31243">MKKTSFFLLIVVLTLASCSDYQKLLKSDDAELKYNKAVEYFGKGDFMRATTLFDAVATYYKGTERSEIVLNYLAKSYMGQKDYFSASEYYRTYVKTFPRGKFVIESKYMIGYCYYLDSPDTRLDQADTYKAIAAFQEFIDIYPESELVKDATKLLDELNDKLAYKAYLSAKLYYNLGNYMGNNYESCVIAAQNGLKNYPATKYREDFMLLILNSKYELAVQSFETRKADRYRNTIDECYNYINEYPAGKYRKQVDKILNESKKIVKE</sequence>
<dbReference type="AlphaFoldDB" id="E4T2Y7"/>
<dbReference type="OrthoDB" id="9770761at2"/>
<dbReference type="NCBIfam" id="TIGR03302">
    <property type="entry name" value="OM_YfiO"/>
    <property type="match status" value="1"/>
</dbReference>
<feature type="domain" description="Outer membrane lipoprotein BamD-like" evidence="4">
    <location>
        <begin position="33"/>
        <end position="222"/>
    </location>
</feature>
<evidence type="ECO:0000256" key="1">
    <source>
        <dbReference type="ARBA" id="ARBA00022729"/>
    </source>
</evidence>
<keyword evidence="1" id="KW-0732">Signal</keyword>
<gene>
    <name evidence="5" type="ordered locus">Palpr_0931</name>
</gene>
<accession>E4T2Y7</accession>
<dbReference type="EMBL" id="CP002345">
    <property type="protein sequence ID" value="ADQ79081.1"/>
    <property type="molecule type" value="Genomic_DNA"/>
</dbReference>
<name>E4T2Y7_PALPW</name>
<reference evidence="5 6" key="2">
    <citation type="journal article" date="2011" name="Stand. Genomic Sci.">
        <title>Complete genome sequence of Paludibacter propionicigenes type strain (WB4).</title>
        <authorList>
            <person name="Gronow S."/>
            <person name="Munk C."/>
            <person name="Lapidus A."/>
            <person name="Nolan M."/>
            <person name="Lucas S."/>
            <person name="Hammon N."/>
            <person name="Deshpande S."/>
            <person name="Cheng J.F."/>
            <person name="Tapia R."/>
            <person name="Han C."/>
            <person name="Goodwin L."/>
            <person name="Pitluck S."/>
            <person name="Liolios K."/>
            <person name="Ivanova N."/>
            <person name="Mavromatis K."/>
            <person name="Mikhailova N."/>
            <person name="Pati A."/>
            <person name="Chen A."/>
            <person name="Palaniappan K."/>
            <person name="Land M."/>
            <person name="Hauser L."/>
            <person name="Chang Y.J."/>
            <person name="Jeffries C.D."/>
            <person name="Brambilla E."/>
            <person name="Rohde M."/>
            <person name="Goker M."/>
            <person name="Detter J.C."/>
            <person name="Woyke T."/>
            <person name="Bristow J."/>
            <person name="Eisen J.A."/>
            <person name="Markowitz V."/>
            <person name="Hugenholtz P."/>
            <person name="Kyrpides N.C."/>
            <person name="Klenk H.P."/>
        </authorList>
    </citation>
    <scope>NUCLEOTIDE SEQUENCE [LARGE SCALE GENOMIC DNA]</scope>
    <source>
        <strain evidence="6">DSM 17365 / JCM 13257 / WB4</strain>
    </source>
</reference>
<dbReference type="Gene3D" id="1.25.40.10">
    <property type="entry name" value="Tetratricopeptide repeat domain"/>
    <property type="match status" value="1"/>
</dbReference>
<dbReference type="STRING" id="694427.Palpr_0931"/>
<dbReference type="InterPro" id="IPR039565">
    <property type="entry name" value="BamD-like"/>
</dbReference>
<dbReference type="Proteomes" id="UP000008718">
    <property type="component" value="Chromosome"/>
</dbReference>
<dbReference type="KEGG" id="ppn:Palpr_0931"/>
<keyword evidence="6" id="KW-1185">Reference proteome</keyword>
<keyword evidence="2" id="KW-0472">Membrane</keyword>
<keyword evidence="3" id="KW-0998">Cell outer membrane</keyword>
<dbReference type="RefSeq" id="WP_013444450.1">
    <property type="nucleotide sequence ID" value="NC_014734.1"/>
</dbReference>
<reference key="1">
    <citation type="submission" date="2010-11" db="EMBL/GenBank/DDBJ databases">
        <title>The complete genome of Paludibacter propionicigenes DSM 17365.</title>
        <authorList>
            <consortium name="US DOE Joint Genome Institute (JGI-PGF)"/>
            <person name="Lucas S."/>
            <person name="Copeland A."/>
            <person name="Lapidus A."/>
            <person name="Bruce D."/>
            <person name="Goodwin L."/>
            <person name="Pitluck S."/>
            <person name="Kyrpides N."/>
            <person name="Mavromatis K."/>
            <person name="Ivanova N."/>
            <person name="Munk A.C."/>
            <person name="Brettin T."/>
            <person name="Detter J.C."/>
            <person name="Han C."/>
            <person name="Tapia R."/>
            <person name="Land M."/>
            <person name="Hauser L."/>
            <person name="Markowitz V."/>
            <person name="Cheng J.-F."/>
            <person name="Hugenholtz P."/>
            <person name="Woyke T."/>
            <person name="Wu D."/>
            <person name="Gronow S."/>
            <person name="Wellnitz S."/>
            <person name="Brambilla E."/>
            <person name="Klenk H.-P."/>
            <person name="Eisen J.A."/>
        </authorList>
    </citation>
    <scope>NUCLEOTIDE SEQUENCE</scope>
    <source>
        <strain>WB4</strain>
    </source>
</reference>
<evidence type="ECO:0000256" key="2">
    <source>
        <dbReference type="ARBA" id="ARBA00023136"/>
    </source>
</evidence>
<dbReference type="InterPro" id="IPR011990">
    <property type="entry name" value="TPR-like_helical_dom_sf"/>
</dbReference>
<dbReference type="Pfam" id="PF13525">
    <property type="entry name" value="YfiO"/>
    <property type="match status" value="1"/>
</dbReference>
<protein>
    <submittedName>
        <fullName evidence="5">Outer membrane assembly lipoprotein YfiO</fullName>
    </submittedName>
</protein>
<dbReference type="SUPFAM" id="SSF48452">
    <property type="entry name" value="TPR-like"/>
    <property type="match status" value="1"/>
</dbReference>
<dbReference type="InterPro" id="IPR017689">
    <property type="entry name" value="BamD"/>
</dbReference>
<evidence type="ECO:0000313" key="6">
    <source>
        <dbReference type="Proteomes" id="UP000008718"/>
    </source>
</evidence>
<evidence type="ECO:0000256" key="3">
    <source>
        <dbReference type="ARBA" id="ARBA00023237"/>
    </source>
</evidence>